<proteinExistence type="inferred from homology"/>
<comment type="similarity">
    <text evidence="2">Belongs to the DsrE/TusD family.</text>
</comment>
<dbReference type="NCBIfam" id="NF001237">
    <property type="entry name" value="PRK00207.1"/>
    <property type="match status" value="1"/>
</dbReference>
<dbReference type="OrthoDB" id="9787483at2"/>
<dbReference type="PANTHER" id="PTHR34874">
    <property type="entry name" value="PROTEIN YCHN"/>
    <property type="match status" value="1"/>
</dbReference>
<evidence type="ECO:0000256" key="4">
    <source>
        <dbReference type="ARBA" id="ARBA00022679"/>
    </source>
</evidence>
<dbReference type="GO" id="GO:0097163">
    <property type="term" value="F:sulfur carrier activity"/>
    <property type="evidence" value="ECO:0007669"/>
    <property type="project" value="TreeGrafter"/>
</dbReference>
<evidence type="ECO:0000313" key="5">
    <source>
        <dbReference type="EMBL" id="CUB02544.1"/>
    </source>
</evidence>
<protein>
    <submittedName>
        <fullName evidence="5">Sulfur relay protein TusD/DsrE</fullName>
    </submittedName>
</protein>
<gene>
    <name evidence="5" type="ORF">Ga0061065_101381</name>
</gene>
<dbReference type="NCBIfam" id="TIGR03012">
    <property type="entry name" value="sulf_tusD_dsrE"/>
    <property type="match status" value="1"/>
</dbReference>
<evidence type="ECO:0000256" key="3">
    <source>
        <dbReference type="ARBA" id="ARBA00022490"/>
    </source>
</evidence>
<accession>A0A0K6IHE8</accession>
<dbReference type="SUPFAM" id="SSF75169">
    <property type="entry name" value="DsrEFH-like"/>
    <property type="match status" value="1"/>
</dbReference>
<dbReference type="GO" id="GO:0016783">
    <property type="term" value="F:sulfurtransferase activity"/>
    <property type="evidence" value="ECO:0007669"/>
    <property type="project" value="InterPro"/>
</dbReference>
<keyword evidence="3" id="KW-0963">Cytoplasm</keyword>
<name>A0A0K6IHE8_9GAMM</name>
<dbReference type="InterPro" id="IPR017463">
    <property type="entry name" value="Sulphur_relay_TusD/DsrE"/>
</dbReference>
<dbReference type="RefSeq" id="WP_055461503.1">
    <property type="nucleotide sequence ID" value="NZ_CYHG01000001.1"/>
</dbReference>
<evidence type="ECO:0000256" key="2">
    <source>
        <dbReference type="ARBA" id="ARBA00007067"/>
    </source>
</evidence>
<evidence type="ECO:0000256" key="1">
    <source>
        <dbReference type="ARBA" id="ARBA00004496"/>
    </source>
</evidence>
<sequence>MNYSLFITGSPTASRACHTALDFAEALLSDGAHQIHGVFFYEEAVAIANALAMPPRDECNIRNEWVAFAKQHSVPLYICIAAALRRGELNEAEAKRHEVANHNLAEGFLLEGLGSLISLTSESDRMMRFK</sequence>
<dbReference type="PANTHER" id="PTHR34874:SF3">
    <property type="entry name" value="SULFURTRANSFERASE TUSD"/>
    <property type="match status" value="1"/>
</dbReference>
<organism evidence="5 6">
    <name type="scientific">Marinomonas fungiae</name>
    <dbReference type="NCBI Taxonomy" id="1137284"/>
    <lineage>
        <taxon>Bacteria</taxon>
        <taxon>Pseudomonadati</taxon>
        <taxon>Pseudomonadota</taxon>
        <taxon>Gammaproteobacteria</taxon>
        <taxon>Oceanospirillales</taxon>
        <taxon>Oceanospirillaceae</taxon>
        <taxon>Marinomonas</taxon>
    </lineage>
</organism>
<dbReference type="Proteomes" id="UP000182769">
    <property type="component" value="Unassembled WGS sequence"/>
</dbReference>
<dbReference type="AlphaFoldDB" id="A0A0K6IHE8"/>
<dbReference type="Gene3D" id="3.40.1260.10">
    <property type="entry name" value="DsrEFH-like"/>
    <property type="match status" value="1"/>
</dbReference>
<keyword evidence="4" id="KW-0808">Transferase</keyword>
<reference evidence="6" key="1">
    <citation type="submission" date="2015-08" db="EMBL/GenBank/DDBJ databases">
        <authorList>
            <person name="Varghese N."/>
        </authorList>
    </citation>
    <scope>NUCLEOTIDE SEQUENCE [LARGE SCALE GENOMIC DNA]</scope>
    <source>
        <strain evidence="6">JCM 18476</strain>
    </source>
</reference>
<dbReference type="EMBL" id="CYHG01000001">
    <property type="protein sequence ID" value="CUB02544.1"/>
    <property type="molecule type" value="Genomic_DNA"/>
</dbReference>
<dbReference type="STRING" id="1137284.GCA_001418205_00382"/>
<dbReference type="GO" id="GO:0002143">
    <property type="term" value="P:tRNA wobble position uridine thiolation"/>
    <property type="evidence" value="ECO:0007669"/>
    <property type="project" value="TreeGrafter"/>
</dbReference>
<dbReference type="InterPro" id="IPR027396">
    <property type="entry name" value="DsrEFH-like"/>
</dbReference>
<keyword evidence="6" id="KW-1185">Reference proteome</keyword>
<dbReference type="Pfam" id="PF02635">
    <property type="entry name" value="DsrE"/>
    <property type="match status" value="1"/>
</dbReference>
<dbReference type="GO" id="GO:1990228">
    <property type="term" value="C:sulfurtransferase complex"/>
    <property type="evidence" value="ECO:0007669"/>
    <property type="project" value="TreeGrafter"/>
</dbReference>
<comment type="subcellular location">
    <subcellularLocation>
        <location evidence="1">Cytoplasm</location>
    </subcellularLocation>
</comment>
<evidence type="ECO:0000313" key="6">
    <source>
        <dbReference type="Proteomes" id="UP000182769"/>
    </source>
</evidence>
<dbReference type="InterPro" id="IPR003787">
    <property type="entry name" value="Sulphur_relay_DsrE/F-like"/>
</dbReference>